<evidence type="ECO:0000256" key="1">
    <source>
        <dbReference type="SAM" id="MobiDB-lite"/>
    </source>
</evidence>
<evidence type="ECO:0000313" key="3">
    <source>
        <dbReference type="EMBL" id="OCF30714.1"/>
    </source>
</evidence>
<sequence>MTRFLLFLTLIALSICLLSLKVEARANSRSDLKIRAKRAPAPAIGDTPTTTTKLLTRNDRLTNAERIARGLPLRQPKRLYDATATHSAPPKRSTLYEPDFWLEVRNLTNAEIIGRLSYDLGNGIVILPTIWARNQYIDTVAPVVVRDWTYPNETLGSDGRRSFEFGVGGQGEASPPGDPTNRNRADVFIIRSIPPPDLPASGVEFRYTNIDPPGEDVSTPFFIDRSDRRVLRTSWDPANAKLGLNWAHDGVTLHAVAIVENE</sequence>
<gene>
    <name evidence="3" type="ORF">I316_07680</name>
</gene>
<keyword evidence="2" id="KW-0732">Signal</keyword>
<evidence type="ECO:0000313" key="4">
    <source>
        <dbReference type="Proteomes" id="UP000092666"/>
    </source>
</evidence>
<dbReference type="EMBL" id="KI669515">
    <property type="protein sequence ID" value="OCF30714.1"/>
    <property type="molecule type" value="Genomic_DNA"/>
</dbReference>
<dbReference type="OrthoDB" id="2575454at2759"/>
<evidence type="ECO:0000256" key="2">
    <source>
        <dbReference type="SAM" id="SignalP"/>
    </source>
</evidence>
<feature type="signal peptide" evidence="2">
    <location>
        <begin position="1"/>
        <end position="24"/>
    </location>
</feature>
<protein>
    <submittedName>
        <fullName evidence="3">Uncharacterized protein</fullName>
    </submittedName>
</protein>
<feature type="region of interest" description="Disordered" evidence="1">
    <location>
        <begin position="161"/>
        <end position="181"/>
    </location>
</feature>
<proteinExistence type="predicted"/>
<dbReference type="AlphaFoldDB" id="A0A1B9GI16"/>
<name>A0A1B9GI16_9TREE</name>
<accession>A0A1B9GI16</accession>
<feature type="chain" id="PRO_5008627125" evidence="2">
    <location>
        <begin position="25"/>
        <end position="262"/>
    </location>
</feature>
<dbReference type="Proteomes" id="UP000092666">
    <property type="component" value="Unassembled WGS sequence"/>
</dbReference>
<reference evidence="4" key="2">
    <citation type="submission" date="2013-12" db="EMBL/GenBank/DDBJ databases">
        <title>Evolution of pathogenesis and genome organization in the Tremellales.</title>
        <authorList>
            <person name="Cuomo C."/>
            <person name="Litvintseva A."/>
            <person name="Heitman J."/>
            <person name="Chen Y."/>
            <person name="Sun S."/>
            <person name="Springer D."/>
            <person name="Dromer F."/>
            <person name="Young S."/>
            <person name="Zeng Q."/>
            <person name="Chapman S."/>
            <person name="Gujja S."/>
            <person name="Saif S."/>
            <person name="Birren B."/>
        </authorList>
    </citation>
    <scope>NUCLEOTIDE SEQUENCE [LARGE SCALE GENOMIC DNA]</scope>
    <source>
        <strain evidence="4">BCC8398</strain>
    </source>
</reference>
<keyword evidence="4" id="KW-1185">Reference proteome</keyword>
<organism evidence="3 4">
    <name type="scientific">Kwoniella heveanensis BCC8398</name>
    <dbReference type="NCBI Taxonomy" id="1296120"/>
    <lineage>
        <taxon>Eukaryota</taxon>
        <taxon>Fungi</taxon>
        <taxon>Dikarya</taxon>
        <taxon>Basidiomycota</taxon>
        <taxon>Agaricomycotina</taxon>
        <taxon>Tremellomycetes</taxon>
        <taxon>Tremellales</taxon>
        <taxon>Cryptococcaceae</taxon>
        <taxon>Kwoniella</taxon>
    </lineage>
</organism>
<reference evidence="3 4" key="1">
    <citation type="submission" date="2013-07" db="EMBL/GenBank/DDBJ databases">
        <title>The Genome Sequence of Cryptococcus heveanensis BCC8398.</title>
        <authorList>
            <consortium name="The Broad Institute Genome Sequencing Platform"/>
            <person name="Cuomo C."/>
            <person name="Litvintseva A."/>
            <person name="Chen Y."/>
            <person name="Heitman J."/>
            <person name="Sun S."/>
            <person name="Springer D."/>
            <person name="Dromer F."/>
            <person name="Young S.K."/>
            <person name="Zeng Q."/>
            <person name="Gargeya S."/>
            <person name="Fitzgerald M."/>
            <person name="Abouelleil A."/>
            <person name="Alvarado L."/>
            <person name="Berlin A.M."/>
            <person name="Chapman S.B."/>
            <person name="Dewar J."/>
            <person name="Goldberg J."/>
            <person name="Griggs A."/>
            <person name="Gujja S."/>
            <person name="Hansen M."/>
            <person name="Howarth C."/>
            <person name="Imamovic A."/>
            <person name="Larimer J."/>
            <person name="McCowan C."/>
            <person name="Murphy C."/>
            <person name="Pearson M."/>
            <person name="Priest M."/>
            <person name="Roberts A."/>
            <person name="Saif S."/>
            <person name="Shea T."/>
            <person name="Sykes S."/>
            <person name="Wortman J."/>
            <person name="Nusbaum C."/>
            <person name="Birren B."/>
        </authorList>
    </citation>
    <scope>NUCLEOTIDE SEQUENCE [LARGE SCALE GENOMIC DNA]</scope>
    <source>
        <strain evidence="3 4">BCC8398</strain>
    </source>
</reference>